<evidence type="ECO:0000313" key="4">
    <source>
        <dbReference type="Proteomes" id="UP000007730"/>
    </source>
</evidence>
<dbReference type="PATRIC" id="fig|504832.7.peg.2801"/>
<dbReference type="KEGG" id="oca:OCAR_5326"/>
<dbReference type="AlphaFoldDB" id="B6JBB7"/>
<protein>
    <submittedName>
        <fullName evidence="3">Uncharacterized protein</fullName>
    </submittedName>
</protein>
<dbReference type="EMBL" id="CP002826">
    <property type="protein sequence ID" value="AEI07345.1"/>
    <property type="molecule type" value="Genomic_DNA"/>
</dbReference>
<accession>B6JBB7</accession>
<dbReference type="OrthoDB" id="9811967at2"/>
<feature type="region of interest" description="Disordered" evidence="1">
    <location>
        <begin position="1"/>
        <end position="25"/>
    </location>
</feature>
<dbReference type="Proteomes" id="UP000007730">
    <property type="component" value="Chromosome"/>
</dbReference>
<keyword evidence="2" id="KW-0812">Transmembrane</keyword>
<gene>
    <name evidence="3" type="ordered locus">OCA5_c26500</name>
</gene>
<dbReference type="RefSeq" id="WP_012562487.1">
    <property type="nucleotide sequence ID" value="NC_011386.1"/>
</dbReference>
<organism evidence="3 4">
    <name type="scientific">Afipia carboxidovorans (strain ATCC 49405 / DSM 1227 / KCTC 32145 / OM5)</name>
    <name type="common">Oligotropha carboxidovorans</name>
    <dbReference type="NCBI Taxonomy" id="504832"/>
    <lineage>
        <taxon>Bacteria</taxon>
        <taxon>Pseudomonadati</taxon>
        <taxon>Pseudomonadota</taxon>
        <taxon>Alphaproteobacteria</taxon>
        <taxon>Hyphomicrobiales</taxon>
        <taxon>Nitrobacteraceae</taxon>
        <taxon>Afipia</taxon>
    </lineage>
</organism>
<keyword evidence="2" id="KW-1133">Transmembrane helix</keyword>
<dbReference type="HOGENOM" id="CLU_2893830_0_0_5"/>
<keyword evidence="4" id="KW-1185">Reference proteome</keyword>
<sequence>MRIEPVQDPRNTGRDNDNDRDKDVGWRTKRVIDLGSILVLLGVMVAGYYYFNRPAPPTQTSFIVPSQHVHW</sequence>
<name>B6JBB7_AFIC5</name>
<evidence type="ECO:0000256" key="1">
    <source>
        <dbReference type="SAM" id="MobiDB-lite"/>
    </source>
</evidence>
<evidence type="ECO:0000256" key="2">
    <source>
        <dbReference type="SAM" id="Phobius"/>
    </source>
</evidence>
<keyword evidence="2" id="KW-0472">Membrane</keyword>
<evidence type="ECO:0000313" key="3">
    <source>
        <dbReference type="EMBL" id="AEI07345.1"/>
    </source>
</evidence>
<reference evidence="3 4" key="1">
    <citation type="journal article" date="2011" name="J. Bacteriol.">
        <title>Complete genome sequences of the chemolithoautotrophic Oligotropha carboxidovorans strains OM4 and OM5.</title>
        <authorList>
            <person name="Volland S."/>
            <person name="Rachinger M."/>
            <person name="Strittmatter A."/>
            <person name="Daniel R."/>
            <person name="Gottschalk G."/>
            <person name="Meyer O."/>
        </authorList>
    </citation>
    <scope>NUCLEOTIDE SEQUENCE [LARGE SCALE GENOMIC DNA]</scope>
    <source>
        <strain evidence="4">ATCC 49405 / DSM 1227 / KCTC 32145 / OM5</strain>
    </source>
</reference>
<proteinExistence type="predicted"/>
<feature type="transmembrane region" description="Helical" evidence="2">
    <location>
        <begin position="31"/>
        <end position="51"/>
    </location>
</feature>
<dbReference type="KEGG" id="ocg:OCA5_c26500"/>